<keyword evidence="1" id="KW-0479">Metal-binding</keyword>
<feature type="domain" description="HIRAN" evidence="3">
    <location>
        <begin position="37"/>
        <end position="134"/>
    </location>
</feature>
<protein>
    <recommendedName>
        <fullName evidence="3">HIRAN domain-containing protein</fullName>
    </recommendedName>
</protein>
<accession>A0A6A8M5M9</accession>
<dbReference type="SMART" id="SM00910">
    <property type="entry name" value="HIRAN"/>
    <property type="match status" value="1"/>
</dbReference>
<evidence type="ECO:0000259" key="3">
    <source>
        <dbReference type="SMART" id="SM00910"/>
    </source>
</evidence>
<dbReference type="GO" id="GO:0008270">
    <property type="term" value="F:zinc ion binding"/>
    <property type="evidence" value="ECO:0007669"/>
    <property type="project" value="InterPro"/>
</dbReference>
<dbReference type="GO" id="GO:0003676">
    <property type="term" value="F:nucleic acid binding"/>
    <property type="evidence" value="ECO:0007669"/>
    <property type="project" value="InterPro"/>
</dbReference>
<dbReference type="GO" id="GO:0016818">
    <property type="term" value="F:hydrolase activity, acting on acid anhydrides, in phosphorus-containing anhydrides"/>
    <property type="evidence" value="ECO:0007669"/>
    <property type="project" value="InterPro"/>
</dbReference>
<evidence type="ECO:0000256" key="2">
    <source>
        <dbReference type="ARBA" id="ARBA00022801"/>
    </source>
</evidence>
<dbReference type="Pfam" id="PF08797">
    <property type="entry name" value="HIRAN"/>
    <property type="match status" value="1"/>
</dbReference>
<dbReference type="InterPro" id="IPR014905">
    <property type="entry name" value="HIRAN"/>
</dbReference>
<proteinExistence type="predicted"/>
<dbReference type="Gene3D" id="3.30.70.2330">
    <property type="match status" value="1"/>
</dbReference>
<gene>
    <name evidence="4" type="ORF">FYJ66_03390</name>
</gene>
<organism evidence="4">
    <name type="scientific">Baileyella intestinalis</name>
    <dbReference type="NCBI Taxonomy" id="2606709"/>
    <lineage>
        <taxon>Bacteria</taxon>
        <taxon>Bacillati</taxon>
        <taxon>Bacillota</taxon>
        <taxon>Clostridia</taxon>
        <taxon>Peptostreptococcales</taxon>
        <taxon>Anaerovoracaceae</taxon>
        <taxon>Baileyella</taxon>
    </lineage>
</organism>
<name>A0A6A8M5M9_9FIRM</name>
<evidence type="ECO:0000256" key="1">
    <source>
        <dbReference type="ARBA" id="ARBA00022723"/>
    </source>
</evidence>
<dbReference type="AlphaFoldDB" id="A0A6A8M5M9"/>
<sequence>MKNSCFRETAFASSGSSISSAITRFLLICWWNLVNEVHLFDTYVAGTTHLEDKTVLDQIHLDDKLSLVREENEFDEKAIVIKTADGRKLGYVPEKDNLVFSRLMDAGKLLTARINTHELRGTFHRIGIGIYLVDYGYKFYRNFDDL</sequence>
<keyword evidence="2" id="KW-0378">Hydrolase</keyword>
<comment type="caution">
    <text evidence="4">The sequence shown here is derived from an EMBL/GenBank/DDBJ whole genome shotgun (WGS) entry which is preliminary data.</text>
</comment>
<dbReference type="EMBL" id="VUNB01000002">
    <property type="protein sequence ID" value="MST68635.1"/>
    <property type="molecule type" value="Genomic_DNA"/>
</dbReference>
<evidence type="ECO:0000313" key="4">
    <source>
        <dbReference type="EMBL" id="MST68635.1"/>
    </source>
</evidence>
<reference evidence="4" key="1">
    <citation type="submission" date="2019-09" db="EMBL/GenBank/DDBJ databases">
        <title>In-depth cultivation of the pig gut microbiome towards novel bacterial diversity and tailored functional studies.</title>
        <authorList>
            <person name="Wylensek D."/>
            <person name="Hitch T.C.A."/>
            <person name="Clavel T."/>
        </authorList>
    </citation>
    <scope>NUCLEOTIDE SEQUENCE</scope>
    <source>
        <strain evidence="4">RF-744-FAT-WT-3</strain>
    </source>
</reference>